<dbReference type="NCBIfam" id="NF037970">
    <property type="entry name" value="vanZ_1"/>
    <property type="match status" value="1"/>
</dbReference>
<name>A0A1G5IUH0_9FIRM</name>
<evidence type="ECO:0000313" key="4">
    <source>
        <dbReference type="Proteomes" id="UP000198636"/>
    </source>
</evidence>
<feature type="transmembrane region" description="Helical" evidence="1">
    <location>
        <begin position="92"/>
        <end position="109"/>
    </location>
</feature>
<dbReference type="RefSeq" id="WP_091543956.1">
    <property type="nucleotide sequence ID" value="NZ_FMUS01000016.1"/>
</dbReference>
<dbReference type="InterPro" id="IPR006976">
    <property type="entry name" value="VanZ-like"/>
</dbReference>
<feature type="transmembrane region" description="Helical" evidence="1">
    <location>
        <begin position="116"/>
        <end position="133"/>
    </location>
</feature>
<feature type="domain" description="VanZ-like" evidence="2">
    <location>
        <begin position="60"/>
        <end position="166"/>
    </location>
</feature>
<proteinExistence type="predicted"/>
<dbReference type="Proteomes" id="UP000198636">
    <property type="component" value="Unassembled WGS sequence"/>
</dbReference>
<keyword evidence="1" id="KW-0472">Membrane</keyword>
<protein>
    <submittedName>
        <fullName evidence="3">VanZ like family protein</fullName>
    </submittedName>
</protein>
<dbReference type="OrthoDB" id="291892at2"/>
<accession>A0A1G5IUH0</accession>
<dbReference type="Pfam" id="PF04892">
    <property type="entry name" value="VanZ"/>
    <property type="match status" value="1"/>
</dbReference>
<keyword evidence="4" id="KW-1185">Reference proteome</keyword>
<evidence type="ECO:0000313" key="3">
    <source>
        <dbReference type="EMBL" id="SCY79696.1"/>
    </source>
</evidence>
<dbReference type="EMBL" id="FMUS01000016">
    <property type="protein sequence ID" value="SCY79696.1"/>
    <property type="molecule type" value="Genomic_DNA"/>
</dbReference>
<dbReference type="AlphaFoldDB" id="A0A1G5IUH0"/>
<keyword evidence="1" id="KW-0812">Transmembrane</keyword>
<keyword evidence="1" id="KW-1133">Transmembrane helix</keyword>
<feature type="transmembrane region" description="Helical" evidence="1">
    <location>
        <begin position="153"/>
        <end position="172"/>
    </location>
</feature>
<reference evidence="3 4" key="1">
    <citation type="submission" date="2016-10" db="EMBL/GenBank/DDBJ databases">
        <authorList>
            <person name="de Groot N.N."/>
        </authorList>
    </citation>
    <scope>NUCLEOTIDE SEQUENCE [LARGE SCALE GENOMIC DNA]</scope>
    <source>
        <strain evidence="3 4">DSM 18978</strain>
    </source>
</reference>
<organism evidence="3 4">
    <name type="scientific">Alkaliphilus peptidifermentans DSM 18978</name>
    <dbReference type="NCBI Taxonomy" id="1120976"/>
    <lineage>
        <taxon>Bacteria</taxon>
        <taxon>Bacillati</taxon>
        <taxon>Bacillota</taxon>
        <taxon>Clostridia</taxon>
        <taxon>Peptostreptococcales</taxon>
        <taxon>Natronincolaceae</taxon>
        <taxon>Alkaliphilus</taxon>
    </lineage>
</organism>
<sequence length="182" mass="20695">MKKINAWIIAIITIGGIFYLSSIPGLRVLPVLRQLNTIVMRFDVYFIRIAEIIAQRLPVDMNELTPIQTVSNDFYAYAQANPVIIEFLLRKIAHVFVFFSLTIVLFFLLNQYTYKTYSAVLISFFTATTIAALDEFRQSFTDGRVSSLIDVGIDLIGITMATLLILFSLFITKKSKQKLPPI</sequence>
<feature type="transmembrane region" description="Helical" evidence="1">
    <location>
        <begin position="7"/>
        <end position="26"/>
    </location>
</feature>
<evidence type="ECO:0000259" key="2">
    <source>
        <dbReference type="Pfam" id="PF04892"/>
    </source>
</evidence>
<dbReference type="STRING" id="1120976.SAMN03080606_02528"/>
<evidence type="ECO:0000256" key="1">
    <source>
        <dbReference type="SAM" id="Phobius"/>
    </source>
</evidence>
<gene>
    <name evidence="3" type="ORF">SAMN03080606_02528</name>
</gene>